<dbReference type="PANTHER" id="PTHR21198">
    <property type="entry name" value="GLUTAMATE RACEMASE"/>
    <property type="match status" value="1"/>
</dbReference>
<name>A0ABS6V6W8_9SPHN</name>
<evidence type="ECO:0000313" key="1">
    <source>
        <dbReference type="EMBL" id="MBW0145309.1"/>
    </source>
</evidence>
<dbReference type="Pfam" id="PF01177">
    <property type="entry name" value="Asp_Glu_race"/>
    <property type="match status" value="1"/>
</dbReference>
<evidence type="ECO:0000313" key="2">
    <source>
        <dbReference type="Proteomes" id="UP000698028"/>
    </source>
</evidence>
<keyword evidence="1" id="KW-0413">Isomerase</keyword>
<dbReference type="EMBL" id="JAHVAH010000001">
    <property type="protein sequence ID" value="MBW0145309.1"/>
    <property type="molecule type" value="Genomic_DNA"/>
</dbReference>
<comment type="caution">
    <text evidence="1">The sequence shown here is derived from an EMBL/GenBank/DDBJ whole genome shotgun (WGS) entry which is preliminary data.</text>
</comment>
<dbReference type="Proteomes" id="UP000698028">
    <property type="component" value="Unassembled WGS sequence"/>
</dbReference>
<dbReference type="NCBIfam" id="TIGR00035">
    <property type="entry name" value="asp_race"/>
    <property type="match status" value="1"/>
</dbReference>
<dbReference type="InterPro" id="IPR004380">
    <property type="entry name" value="Asp_race"/>
</dbReference>
<proteinExistence type="predicted"/>
<dbReference type="PANTHER" id="PTHR21198:SF7">
    <property type="entry name" value="ASPARTATE-GLUTAMATE RACEMASE FAMILY"/>
    <property type="match status" value="1"/>
</dbReference>
<protein>
    <submittedName>
        <fullName evidence="1">Amino acid racemase</fullName>
        <ecNumber evidence="1">5.1.1.-</ecNumber>
    </submittedName>
</protein>
<dbReference type="InterPro" id="IPR015942">
    <property type="entry name" value="Asp/Glu/hydantoin_racemase"/>
</dbReference>
<dbReference type="RefSeq" id="WP_218633227.1">
    <property type="nucleotide sequence ID" value="NZ_JAHVAH010000001.1"/>
</dbReference>
<gene>
    <name evidence="1" type="ORF">KTQ36_08385</name>
</gene>
<sequence>MKKLGIIGGTSWNSTRLYYDHINTLVARRMGGLHSARLVLESLDLAPYAALQMKGKTDEAEKLIVAAGLSLLSAGAEAILIASNTTNRYGPAVARATGLPLLPIADPTIAALKKAGHRRIALLGTRYTMIEDFGRTPYEDAGLDVVPIAPDWIATVDRIIFDELAKGVVRRDSQRAFKTLFTELDRAKVDAVVLGCTELVLAVDPRANVLPVFDTTELHARSAVDWMLSDEEGAKQAA</sequence>
<keyword evidence="2" id="KW-1185">Reference proteome</keyword>
<organism evidence="1 2">
    <name type="scientific">Sphingomicrobium clamense</name>
    <dbReference type="NCBI Taxonomy" id="2851013"/>
    <lineage>
        <taxon>Bacteria</taxon>
        <taxon>Pseudomonadati</taxon>
        <taxon>Pseudomonadota</taxon>
        <taxon>Alphaproteobacteria</taxon>
        <taxon>Sphingomonadales</taxon>
        <taxon>Sphingomonadaceae</taxon>
        <taxon>Sphingomicrobium</taxon>
    </lineage>
</organism>
<dbReference type="GO" id="GO:0016853">
    <property type="term" value="F:isomerase activity"/>
    <property type="evidence" value="ECO:0007669"/>
    <property type="project" value="UniProtKB-KW"/>
</dbReference>
<reference evidence="1 2" key="1">
    <citation type="submission" date="2021-07" db="EMBL/GenBank/DDBJ databases">
        <title>The draft genome sequence of Sphingomicrobium sp. B8.</title>
        <authorList>
            <person name="Mu L."/>
        </authorList>
    </citation>
    <scope>NUCLEOTIDE SEQUENCE [LARGE SCALE GENOMIC DNA]</scope>
    <source>
        <strain evidence="1 2">B8</strain>
    </source>
</reference>
<dbReference type="EC" id="5.1.1.-" evidence="1"/>
<accession>A0ABS6V6W8</accession>